<evidence type="ECO:0000313" key="3">
    <source>
        <dbReference type="Proteomes" id="UP000676336"/>
    </source>
</evidence>
<feature type="non-terminal residue" evidence="2">
    <location>
        <position position="1"/>
    </location>
</feature>
<dbReference type="PRINTS" id="PR00786">
    <property type="entry name" value="NEPRILYSIN"/>
</dbReference>
<dbReference type="AlphaFoldDB" id="A0A8S3IU64"/>
<feature type="domain" description="Peptidase M13 C-terminal" evidence="1">
    <location>
        <begin position="8"/>
        <end position="171"/>
    </location>
</feature>
<dbReference type="InterPro" id="IPR024079">
    <property type="entry name" value="MetalloPept_cat_dom_sf"/>
</dbReference>
<dbReference type="GO" id="GO:0005886">
    <property type="term" value="C:plasma membrane"/>
    <property type="evidence" value="ECO:0007669"/>
    <property type="project" value="TreeGrafter"/>
</dbReference>
<sequence length="175" mass="20012">FFLFSCQGIGVVVGHEITHGFDNSGRQFDKDGNRIPWWTRETVQEFNERKTCIVDQYSNFTVPNINMKANGNQTQGEDIADNGGLRESFFAYQKWAQANPNADKKLPGLSKYTPEQMFFINYAHTWCSKMTDSYAMNRVLSDVHSLGQFRVIGPTSNFVEFDRVFKCQPGQGNSR</sequence>
<evidence type="ECO:0000313" key="2">
    <source>
        <dbReference type="EMBL" id="CAF5207201.1"/>
    </source>
</evidence>
<dbReference type="PANTHER" id="PTHR11733">
    <property type="entry name" value="ZINC METALLOPROTEASE FAMILY M13 NEPRILYSIN-RELATED"/>
    <property type="match status" value="1"/>
</dbReference>
<name>A0A8S3IU64_9BILA</name>
<feature type="non-terminal residue" evidence="2">
    <location>
        <position position="175"/>
    </location>
</feature>
<dbReference type="SUPFAM" id="SSF55486">
    <property type="entry name" value="Metalloproteases ('zincins'), catalytic domain"/>
    <property type="match status" value="1"/>
</dbReference>
<dbReference type="PANTHER" id="PTHR11733:SF133">
    <property type="entry name" value="PHOSPHATE-REGULATING NEUTRAL ENDOPEPTIDASE PHEX"/>
    <property type="match status" value="1"/>
</dbReference>
<evidence type="ECO:0000259" key="1">
    <source>
        <dbReference type="Pfam" id="PF01431"/>
    </source>
</evidence>
<dbReference type="Proteomes" id="UP000676336">
    <property type="component" value="Unassembled WGS sequence"/>
</dbReference>
<dbReference type="Gene3D" id="3.40.390.10">
    <property type="entry name" value="Collagenase (Catalytic Domain)"/>
    <property type="match status" value="1"/>
</dbReference>
<dbReference type="PROSITE" id="PS51885">
    <property type="entry name" value="NEPRILYSIN"/>
    <property type="match status" value="1"/>
</dbReference>
<proteinExistence type="predicted"/>
<organism evidence="2 3">
    <name type="scientific">Rotaria magnacalcarata</name>
    <dbReference type="NCBI Taxonomy" id="392030"/>
    <lineage>
        <taxon>Eukaryota</taxon>
        <taxon>Metazoa</taxon>
        <taxon>Spiralia</taxon>
        <taxon>Gnathifera</taxon>
        <taxon>Rotifera</taxon>
        <taxon>Eurotatoria</taxon>
        <taxon>Bdelloidea</taxon>
        <taxon>Philodinida</taxon>
        <taxon>Philodinidae</taxon>
        <taxon>Rotaria</taxon>
    </lineage>
</organism>
<accession>A0A8S3IU64</accession>
<dbReference type="GO" id="GO:0016485">
    <property type="term" value="P:protein processing"/>
    <property type="evidence" value="ECO:0007669"/>
    <property type="project" value="TreeGrafter"/>
</dbReference>
<dbReference type="InterPro" id="IPR000718">
    <property type="entry name" value="Peptidase_M13"/>
</dbReference>
<gene>
    <name evidence="2" type="ORF">SMN809_LOCUS77258</name>
</gene>
<dbReference type="Pfam" id="PF01431">
    <property type="entry name" value="Peptidase_M13"/>
    <property type="match status" value="1"/>
</dbReference>
<dbReference type="CDD" id="cd08662">
    <property type="entry name" value="M13"/>
    <property type="match status" value="1"/>
</dbReference>
<dbReference type="GO" id="GO:0004222">
    <property type="term" value="F:metalloendopeptidase activity"/>
    <property type="evidence" value="ECO:0007669"/>
    <property type="project" value="InterPro"/>
</dbReference>
<dbReference type="EMBL" id="CAJOBI010336882">
    <property type="protein sequence ID" value="CAF5207201.1"/>
    <property type="molecule type" value="Genomic_DNA"/>
</dbReference>
<comment type="caution">
    <text evidence="2">The sequence shown here is derived from an EMBL/GenBank/DDBJ whole genome shotgun (WGS) entry which is preliminary data.</text>
</comment>
<dbReference type="InterPro" id="IPR018497">
    <property type="entry name" value="Peptidase_M13_C"/>
</dbReference>
<protein>
    <recommendedName>
        <fullName evidence="1">Peptidase M13 C-terminal domain-containing protein</fullName>
    </recommendedName>
</protein>
<reference evidence="2" key="1">
    <citation type="submission" date="2021-02" db="EMBL/GenBank/DDBJ databases">
        <authorList>
            <person name="Nowell W R."/>
        </authorList>
    </citation>
    <scope>NUCLEOTIDE SEQUENCE</scope>
</reference>